<feature type="domain" description="FAT" evidence="14">
    <location>
        <begin position="1215"/>
        <end position="1786"/>
    </location>
</feature>
<keyword evidence="7" id="KW-0227">DNA damage</keyword>
<dbReference type="Pfam" id="PF08064">
    <property type="entry name" value="UME"/>
    <property type="match status" value="1"/>
</dbReference>
<evidence type="ECO:0000259" key="13">
    <source>
        <dbReference type="PROSITE" id="PS50290"/>
    </source>
</evidence>
<feature type="region of interest" description="Disordered" evidence="12">
    <location>
        <begin position="2019"/>
        <end position="2040"/>
    </location>
</feature>
<comment type="caution">
    <text evidence="15">The sequence shown here is derived from an EMBL/GenBank/DDBJ whole genome shotgun (WGS) entry which is preliminary data.</text>
</comment>
<gene>
    <name evidence="15" type="ORF">WJX84_001691</name>
</gene>
<evidence type="ECO:0000256" key="11">
    <source>
        <dbReference type="ARBA" id="ARBA00023242"/>
    </source>
</evidence>
<organism evidence="15 16">
    <name type="scientific">Apatococcus fuscideae</name>
    <dbReference type="NCBI Taxonomy" id="2026836"/>
    <lineage>
        <taxon>Eukaryota</taxon>
        <taxon>Viridiplantae</taxon>
        <taxon>Chlorophyta</taxon>
        <taxon>core chlorophytes</taxon>
        <taxon>Trebouxiophyceae</taxon>
        <taxon>Chlorellales</taxon>
        <taxon>Chlorellaceae</taxon>
        <taxon>Apatococcus</taxon>
    </lineage>
</organism>
<evidence type="ECO:0000256" key="9">
    <source>
        <dbReference type="ARBA" id="ARBA00022840"/>
    </source>
</evidence>
<dbReference type="GO" id="GO:0005634">
    <property type="term" value="C:nucleus"/>
    <property type="evidence" value="ECO:0007669"/>
    <property type="project" value="UniProtKB-SubCell"/>
</dbReference>
<evidence type="ECO:0000256" key="2">
    <source>
        <dbReference type="ARBA" id="ARBA00010769"/>
    </source>
</evidence>
<evidence type="ECO:0000256" key="7">
    <source>
        <dbReference type="ARBA" id="ARBA00022763"/>
    </source>
</evidence>
<dbReference type="GO" id="GO:0000077">
    <property type="term" value="P:DNA damage checkpoint signaling"/>
    <property type="evidence" value="ECO:0007669"/>
    <property type="project" value="TreeGrafter"/>
</dbReference>
<dbReference type="InterPro" id="IPR011009">
    <property type="entry name" value="Kinase-like_dom_sf"/>
</dbReference>
<dbReference type="EMBL" id="JALJOV010000456">
    <property type="protein sequence ID" value="KAK9863560.1"/>
    <property type="molecule type" value="Genomic_DNA"/>
</dbReference>
<dbReference type="SUPFAM" id="SSF48371">
    <property type="entry name" value="ARM repeat"/>
    <property type="match status" value="1"/>
</dbReference>
<evidence type="ECO:0000256" key="5">
    <source>
        <dbReference type="ARBA" id="ARBA00022679"/>
    </source>
</evidence>
<keyword evidence="10" id="KW-0234">DNA repair</keyword>
<evidence type="ECO:0000313" key="15">
    <source>
        <dbReference type="EMBL" id="KAK9863560.1"/>
    </source>
</evidence>
<keyword evidence="11" id="KW-0539">Nucleus</keyword>
<dbReference type="SUPFAM" id="SSF56112">
    <property type="entry name" value="Protein kinase-like (PK-like)"/>
    <property type="match status" value="1"/>
</dbReference>
<keyword evidence="6" id="KW-0547">Nucleotide-binding</keyword>
<feature type="region of interest" description="Disordered" evidence="12">
    <location>
        <begin position="252"/>
        <end position="307"/>
    </location>
</feature>
<accession>A0AAW1T230</accession>
<protein>
    <recommendedName>
        <fullName evidence="3">non-specific serine/threonine protein kinase</fullName>
        <ecNumber evidence="3">2.7.11.1</ecNumber>
    </recommendedName>
</protein>
<comment type="similarity">
    <text evidence="2">Belongs to the PI3/PI4-kinase family. ATM subfamily.</text>
</comment>
<evidence type="ECO:0000256" key="6">
    <source>
        <dbReference type="ARBA" id="ARBA00022741"/>
    </source>
</evidence>
<evidence type="ECO:0000256" key="3">
    <source>
        <dbReference type="ARBA" id="ARBA00012513"/>
    </source>
</evidence>
<dbReference type="Proteomes" id="UP001485043">
    <property type="component" value="Unassembled WGS sequence"/>
</dbReference>
<dbReference type="Pfam" id="PF02259">
    <property type="entry name" value="FAT"/>
    <property type="match status" value="2"/>
</dbReference>
<dbReference type="GO" id="GO:0006281">
    <property type="term" value="P:DNA repair"/>
    <property type="evidence" value="ECO:0007669"/>
    <property type="project" value="UniProtKB-KW"/>
</dbReference>
<dbReference type="InterPro" id="IPR016024">
    <property type="entry name" value="ARM-type_fold"/>
</dbReference>
<dbReference type="InterPro" id="IPR056802">
    <property type="entry name" value="ATR-like_M-HEAT"/>
</dbReference>
<dbReference type="PANTHER" id="PTHR11139">
    <property type="entry name" value="ATAXIA TELANGIECTASIA MUTATED ATM -RELATED"/>
    <property type="match status" value="1"/>
</dbReference>
<evidence type="ECO:0000259" key="14">
    <source>
        <dbReference type="PROSITE" id="PS51189"/>
    </source>
</evidence>
<keyword evidence="5" id="KW-0808">Transferase</keyword>
<dbReference type="PROSITE" id="PS50290">
    <property type="entry name" value="PI3_4_KINASE_3"/>
    <property type="match status" value="1"/>
</dbReference>
<dbReference type="PANTHER" id="PTHR11139:SF69">
    <property type="entry name" value="SERINE_THREONINE-PROTEIN KINASE ATR"/>
    <property type="match status" value="1"/>
</dbReference>
<evidence type="ECO:0000256" key="8">
    <source>
        <dbReference type="ARBA" id="ARBA00022777"/>
    </source>
</evidence>
<sequence>MATHRAKKPEKALALLLHEITDCLVAAGSDSGSQQSGANSLVTRMRTVLDALIDRFVDESTVMEHLEDILKLLIVPECCLSSSILEIDCFHSAFAAQWSQQDDQAEDSVVHPMAVDDQPQRHASNAQPDTGTLQQKLATPGVMTVQGMAHLACHGGLQVETAALAVLEAALYQGLPFHSFSTSIIDTLCISLGQRHNDAIAEAQSAWEQQLRATTQAAVSLLAPNSVSSASGLPAKKLQTAVLAAAQQAPYGLHQQPARPREEAAETTATQRPPPKRRKVDTSLLAPPEQYTEPQPPSADPISLDDSLPSPEICQALQDFVDQLKAFQPGNEMATDCKHAAILQALAQGFIGVQSSALLQLLGKQLNVWARHAVAASADLATQDEHKEDLKHLAGCMLGAVWAFCQSCMALASGIPCMARPATLAAFSSGSPQGASKPDGVMLLQEIKGMLERESRGSVKETMLESIANLGSVLSAERPRILTCATLIDHLDNEDACIQATSSALLLGLAEQRGCSLFEMLAELKSLLEYIGLRHKTKQTLIARLARLAGMRASDLALAVFPAIFPRLIDLQDREAMSALAETAGREVKVLVNQQGHSLLARGLYTGGIAFPRFMTFMELLLEEGIISYINAGMNYIISEIIALAASSEDWPQEAELPAEVIQKAKDMLHNLTMVIPDQPPASSVASFLAESDNVTRILKGYSDTLDGGPSAQNKQAPLLLNKQTAQEKAIRGIALIISLLENYIGRFLPQIMALLTNTVSSATPGALKLVALQDWSLLAHALAKESLSQLGSNINQMIVVLLEPLQDGGRPGDRAASVIEEMIGICEARLPAQVKMLPPLPRTVPALKRASEKWGKLSIDEQAGQLMASLADPSLSVRRVVLQELRDLLQNHRSWVGGLLGASARSLATQERNNHQTQLLSGLVGALMRCCDPEVTSDASQQAQQLCAECLGLLGAIDPARLHIDAEPLPTMHSTLKQLLMTLLDRHLVRLLRVASSLHILDVATFAIQELLKHYAKAWPTSSRKAGSFRTNGGNALFEALTPETQDVVRPFLDSKYELLGAASHVKGIIFRAGSMSFQTWLSTWVRQLLTHHASGPLLHMFQACHPLVKSDVQTALFLLPYLVLTAISQPNGQGKERVREEICHVLREGRTSQEGELCVTAVFSLLDTLKKWVEERKAAVPGKAPGAEVPQEVASDATLEIVAHLLEAIPRDLCAHAAFHCGAHARALQYYETHVRAAQRGAVNQAGRRGLPDPYTDEQVTFLQDVYGKLEEPDGLGGLVHLRSGGPGLHDQILAAEKAGQWSEALSLYERALRLETHPVSGVEQTALQEAPDGLTAVQKGHLRCQLQMGHLQSMLAQVDGWRSRCSGSVQPQVDALGVEAAWRVGDWQLLDEYVQSAENGNDSLDAQSQWEVQLGHLLCASQQRDMNLLKEHLHEARAGIMASLSAASMESYTRAYPHLVQLHLLQELADATHLAKSETAMLGPLERQRRLRWDERLQTTQASLTVQEPILAMRRQLATLGGPGADLERAKLLWAMDQPHRAILKLQEAVQQIDARGKSGAAATQTSPEQRRMEAKMILKLGQWMADTGQGGRSDITGLFERAMATEKRSEKCYFIYAQYLDQLMRDAKQRQEGAGNKATGRANTLDRLSGRSRIPLGEDQPYLEILPLVLQNYGNSVMCGNHHIFESLPRLLTLWFEFGSQQMASRSTSVKVRQVCTSIFSTINSLANALPQYAWLTVLPQLISRICHQNIEVQKATRQIITRVTQAYPQQALWALAAVNKSTVYARREAASEIVNSAKKHTESEDGKALYGQFAALCDQLIKLCNHMPPKNVRVLSAKKECAPLVRMLPIDVVVPISSMLTLSLPASGRTEKSHKPFTDGITIAGIKDEVTIMASLQKPKKITLIGSNGLEYAFLAKPKDDLRKDNRMMEFAGVLNRLFAKDAASRRRNLYVRRFAVMPLTEDCGLVEWVPHTTGLRHCIEAVYTAEGLFDRGKTNHSIRKAYDQWTVSAQSSSARAPMSHHCNPGGSSIGHMLH</sequence>
<dbReference type="GO" id="GO:0005524">
    <property type="term" value="F:ATP binding"/>
    <property type="evidence" value="ECO:0007669"/>
    <property type="project" value="UniProtKB-KW"/>
</dbReference>
<dbReference type="InterPro" id="IPR057564">
    <property type="entry name" value="HEAT_ATR"/>
</dbReference>
<evidence type="ECO:0000313" key="16">
    <source>
        <dbReference type="Proteomes" id="UP001485043"/>
    </source>
</evidence>
<dbReference type="Gene3D" id="3.30.1010.10">
    <property type="entry name" value="Phosphatidylinositol 3-kinase Catalytic Subunit, Chain A, domain 4"/>
    <property type="match status" value="1"/>
</dbReference>
<feature type="domain" description="PI3K/PI4K catalytic" evidence="13">
    <location>
        <begin position="1891"/>
        <end position="2040"/>
    </location>
</feature>
<dbReference type="GO" id="GO:0004674">
    <property type="term" value="F:protein serine/threonine kinase activity"/>
    <property type="evidence" value="ECO:0007669"/>
    <property type="project" value="UniProtKB-KW"/>
</dbReference>
<dbReference type="GO" id="GO:0005694">
    <property type="term" value="C:chromosome"/>
    <property type="evidence" value="ECO:0007669"/>
    <property type="project" value="TreeGrafter"/>
</dbReference>
<dbReference type="InterPro" id="IPR000403">
    <property type="entry name" value="PI3/4_kinase_cat_dom"/>
</dbReference>
<name>A0AAW1T230_9CHLO</name>
<dbReference type="Pfam" id="PF00454">
    <property type="entry name" value="PI3_PI4_kinase"/>
    <property type="match status" value="1"/>
</dbReference>
<dbReference type="InterPro" id="IPR050517">
    <property type="entry name" value="DDR_Repair_Kinase"/>
</dbReference>
<comment type="subcellular location">
    <subcellularLocation>
        <location evidence="1">Nucleus</location>
    </subcellularLocation>
</comment>
<dbReference type="InterPro" id="IPR003151">
    <property type="entry name" value="PIK-rel_kinase_FAT"/>
</dbReference>
<dbReference type="PROSITE" id="PS51189">
    <property type="entry name" value="FAT"/>
    <property type="match status" value="1"/>
</dbReference>
<reference evidence="15 16" key="1">
    <citation type="journal article" date="2024" name="Nat. Commun.">
        <title>Phylogenomics reveals the evolutionary origins of lichenization in chlorophyte algae.</title>
        <authorList>
            <person name="Puginier C."/>
            <person name="Libourel C."/>
            <person name="Otte J."/>
            <person name="Skaloud P."/>
            <person name="Haon M."/>
            <person name="Grisel S."/>
            <person name="Petersen M."/>
            <person name="Berrin J.G."/>
            <person name="Delaux P.M."/>
            <person name="Dal Grande F."/>
            <person name="Keller J."/>
        </authorList>
    </citation>
    <scope>NUCLEOTIDE SEQUENCE [LARGE SCALE GENOMIC DNA]</scope>
    <source>
        <strain evidence="15 16">SAG 2523</strain>
    </source>
</reference>
<dbReference type="InterPro" id="IPR014009">
    <property type="entry name" value="PIK_FAT"/>
</dbReference>
<keyword evidence="4" id="KW-0723">Serine/threonine-protein kinase</keyword>
<proteinExistence type="inferred from homology"/>
<dbReference type="EC" id="2.7.11.1" evidence="3"/>
<dbReference type="Pfam" id="PF23593">
    <property type="entry name" value="HEAT_ATR"/>
    <property type="match status" value="1"/>
</dbReference>
<evidence type="ECO:0000256" key="12">
    <source>
        <dbReference type="SAM" id="MobiDB-lite"/>
    </source>
</evidence>
<keyword evidence="16" id="KW-1185">Reference proteome</keyword>
<evidence type="ECO:0000256" key="1">
    <source>
        <dbReference type="ARBA" id="ARBA00004123"/>
    </source>
</evidence>
<dbReference type="InterPro" id="IPR012993">
    <property type="entry name" value="UME"/>
</dbReference>
<dbReference type="Pfam" id="PF25030">
    <property type="entry name" value="M-HEAT_ATR"/>
    <property type="match status" value="1"/>
</dbReference>
<dbReference type="GO" id="GO:0000723">
    <property type="term" value="P:telomere maintenance"/>
    <property type="evidence" value="ECO:0007669"/>
    <property type="project" value="TreeGrafter"/>
</dbReference>
<keyword evidence="9" id="KW-0067">ATP-binding</keyword>
<evidence type="ECO:0000256" key="10">
    <source>
        <dbReference type="ARBA" id="ARBA00023204"/>
    </source>
</evidence>
<evidence type="ECO:0000256" key="4">
    <source>
        <dbReference type="ARBA" id="ARBA00022527"/>
    </source>
</evidence>
<keyword evidence="8" id="KW-0418">Kinase</keyword>